<dbReference type="EMBL" id="CP158568">
    <property type="protein sequence ID" value="XBY45218.1"/>
    <property type="molecule type" value="Genomic_DNA"/>
</dbReference>
<feature type="transmembrane region" description="Helical" evidence="8">
    <location>
        <begin position="12"/>
        <end position="30"/>
    </location>
</feature>
<keyword evidence="6 8" id="KW-1133">Transmembrane helix</keyword>
<evidence type="ECO:0000256" key="5">
    <source>
        <dbReference type="ARBA" id="ARBA00022692"/>
    </source>
</evidence>
<dbReference type="SUPFAM" id="SSF161098">
    <property type="entry name" value="MetI-like"/>
    <property type="match status" value="1"/>
</dbReference>
<name>A0AAU7XBQ7_9HYPH</name>
<evidence type="ECO:0000256" key="4">
    <source>
        <dbReference type="ARBA" id="ARBA00022475"/>
    </source>
</evidence>
<keyword evidence="5 8" id="KW-0812">Transmembrane</keyword>
<dbReference type="GO" id="GO:0055085">
    <property type="term" value="P:transmembrane transport"/>
    <property type="evidence" value="ECO:0007669"/>
    <property type="project" value="InterPro"/>
</dbReference>
<dbReference type="PROSITE" id="PS50928">
    <property type="entry name" value="ABC_TM1"/>
    <property type="match status" value="1"/>
</dbReference>
<feature type="transmembrane region" description="Helical" evidence="8">
    <location>
        <begin position="267"/>
        <end position="285"/>
    </location>
</feature>
<dbReference type="PANTHER" id="PTHR42929:SF1">
    <property type="entry name" value="INNER MEMBRANE ABC TRANSPORTER PERMEASE PROTEIN YDCU-RELATED"/>
    <property type="match status" value="1"/>
</dbReference>
<organism evidence="10">
    <name type="scientific">Methyloraptor flagellatus</name>
    <dbReference type="NCBI Taxonomy" id="3162530"/>
    <lineage>
        <taxon>Bacteria</taxon>
        <taxon>Pseudomonadati</taxon>
        <taxon>Pseudomonadota</taxon>
        <taxon>Alphaproteobacteria</taxon>
        <taxon>Hyphomicrobiales</taxon>
        <taxon>Ancalomicrobiaceae</taxon>
        <taxon>Methyloraptor</taxon>
    </lineage>
</organism>
<dbReference type="InterPro" id="IPR035906">
    <property type="entry name" value="MetI-like_sf"/>
</dbReference>
<keyword evidence="3 8" id="KW-0813">Transport</keyword>
<dbReference type="RefSeq" id="WP_407050308.1">
    <property type="nucleotide sequence ID" value="NZ_CP158568.1"/>
</dbReference>
<evidence type="ECO:0000256" key="6">
    <source>
        <dbReference type="ARBA" id="ARBA00022989"/>
    </source>
</evidence>
<comment type="similarity">
    <text evidence="2">Belongs to the binding-protein-dependent transport system permease family. CysTW subfamily.</text>
</comment>
<reference evidence="10" key="1">
    <citation type="submission" date="2024-06" db="EMBL/GenBank/DDBJ databases">
        <title>Methylostella associata gen. nov., sp. nov., a novel Ancalomicrobiaceae-affiliated facultatively methylotrophic bacteria that feed on methanotrophs of the genus Methylococcus.</title>
        <authorList>
            <person name="Saltykova V."/>
            <person name="Danilova O.V."/>
            <person name="Oshkin I.Y."/>
            <person name="Belova S.E."/>
            <person name="Pimenov N.V."/>
            <person name="Dedysh S.N."/>
        </authorList>
    </citation>
    <scope>NUCLEOTIDE SEQUENCE</scope>
    <source>
        <strain evidence="10">S20</strain>
    </source>
</reference>
<accession>A0AAU7XBQ7</accession>
<keyword evidence="4" id="KW-1003">Cell membrane</keyword>
<keyword evidence="7 8" id="KW-0472">Membrane</keyword>
<evidence type="ECO:0000256" key="8">
    <source>
        <dbReference type="RuleBase" id="RU363032"/>
    </source>
</evidence>
<evidence type="ECO:0000259" key="9">
    <source>
        <dbReference type="PROSITE" id="PS50928"/>
    </source>
</evidence>
<feature type="transmembrane region" description="Helical" evidence="8">
    <location>
        <begin position="214"/>
        <end position="234"/>
    </location>
</feature>
<dbReference type="InterPro" id="IPR000515">
    <property type="entry name" value="MetI-like"/>
</dbReference>
<dbReference type="KEGG" id="mflg:ABS361_02690"/>
<feature type="transmembrane region" description="Helical" evidence="8">
    <location>
        <begin position="144"/>
        <end position="168"/>
    </location>
</feature>
<dbReference type="Pfam" id="PF00528">
    <property type="entry name" value="BPD_transp_1"/>
    <property type="match status" value="1"/>
</dbReference>
<evidence type="ECO:0000256" key="7">
    <source>
        <dbReference type="ARBA" id="ARBA00023136"/>
    </source>
</evidence>
<comment type="subcellular location">
    <subcellularLocation>
        <location evidence="1 8">Cell membrane</location>
        <topology evidence="1 8">Multi-pass membrane protein</topology>
    </subcellularLocation>
</comment>
<dbReference type="GO" id="GO:0005886">
    <property type="term" value="C:plasma membrane"/>
    <property type="evidence" value="ECO:0007669"/>
    <property type="project" value="UniProtKB-SubCell"/>
</dbReference>
<evidence type="ECO:0000256" key="2">
    <source>
        <dbReference type="ARBA" id="ARBA00007069"/>
    </source>
</evidence>
<evidence type="ECO:0000256" key="3">
    <source>
        <dbReference type="ARBA" id="ARBA00022448"/>
    </source>
</evidence>
<feature type="transmembrane region" description="Helical" evidence="8">
    <location>
        <begin position="316"/>
        <end position="337"/>
    </location>
</feature>
<feature type="transmembrane region" description="Helical" evidence="8">
    <location>
        <begin position="120"/>
        <end position="138"/>
    </location>
</feature>
<sequence>MREVLRAYGPGLTAVLWLLVALWTIGLVAAPQAVMIEQSLWSLESDTGDISVRLDQAYNELSQAKYDFSRTKDPDQRLTLDVRIQALGRTIQDLEAREKQPTRVYGLQNYTRMSGVHAQIFLKTLAYALAVTLLALVVCYPVAYLAAVATTGLRAMLLLVGLIVPYALNELLRIYAWLMILDYQGVINGVLDWFGVVDIANRRWIPFLEGPTAVFLAMVYTYVLFMVFPVYNTLETFDRNQIEAARDLGASVARIHWRLVIPHAKPGIAVGCIMTFMLSAGSYSVPQIMTRGQGGDWFSQLVYRQFFEANNWNIGAAYAFTLLIACMAFVFLMMALFRVRLKDITR</sequence>
<gene>
    <name evidence="10" type="ORF">ABS361_02690</name>
</gene>
<evidence type="ECO:0000256" key="1">
    <source>
        <dbReference type="ARBA" id="ARBA00004651"/>
    </source>
</evidence>
<dbReference type="PANTHER" id="PTHR42929">
    <property type="entry name" value="INNER MEMBRANE ABC TRANSPORTER PERMEASE PROTEIN YDCU-RELATED-RELATED"/>
    <property type="match status" value="1"/>
</dbReference>
<proteinExistence type="inferred from homology"/>
<dbReference type="CDD" id="cd06261">
    <property type="entry name" value="TM_PBP2"/>
    <property type="match status" value="1"/>
</dbReference>
<dbReference type="AlphaFoldDB" id="A0AAU7XBQ7"/>
<feature type="domain" description="ABC transmembrane type-1" evidence="9">
    <location>
        <begin position="121"/>
        <end position="335"/>
    </location>
</feature>
<dbReference type="Gene3D" id="1.10.3720.10">
    <property type="entry name" value="MetI-like"/>
    <property type="match status" value="1"/>
</dbReference>
<evidence type="ECO:0000313" key="10">
    <source>
        <dbReference type="EMBL" id="XBY45218.1"/>
    </source>
</evidence>
<protein>
    <submittedName>
        <fullName evidence="10">ABC transporter permease</fullName>
    </submittedName>
</protein>